<protein>
    <submittedName>
        <fullName evidence="2">Uncharacterized protein</fullName>
    </submittedName>
</protein>
<feature type="signal peptide" evidence="1">
    <location>
        <begin position="1"/>
        <end position="23"/>
    </location>
</feature>
<evidence type="ECO:0000256" key="1">
    <source>
        <dbReference type="SAM" id="SignalP"/>
    </source>
</evidence>
<name>A0ABY7AKI8_9ALTE</name>
<keyword evidence="1" id="KW-0732">Signal</keyword>
<dbReference type="SUPFAM" id="SSF53850">
    <property type="entry name" value="Periplasmic binding protein-like II"/>
    <property type="match status" value="1"/>
</dbReference>
<feature type="chain" id="PRO_5046211569" evidence="1">
    <location>
        <begin position="24"/>
        <end position="144"/>
    </location>
</feature>
<evidence type="ECO:0000313" key="2">
    <source>
        <dbReference type="EMBL" id="WAJ69267.1"/>
    </source>
</evidence>
<reference evidence="2" key="1">
    <citation type="submission" date="2022-10" db="EMBL/GenBank/DDBJ databases">
        <title>Catenovulum adriacola sp. nov. isolated in the Harbour of Susak.</title>
        <authorList>
            <person name="Schoch T."/>
            <person name="Reich S.J."/>
            <person name="Stoeferle S."/>
            <person name="Flaiz M."/>
            <person name="Kazda M."/>
            <person name="Riedel C.U."/>
            <person name="Duerre P."/>
        </authorList>
    </citation>
    <scope>NUCLEOTIDE SEQUENCE</scope>
    <source>
        <strain evidence="2">TS8</strain>
    </source>
</reference>
<keyword evidence="3" id="KW-1185">Reference proteome</keyword>
<evidence type="ECO:0000313" key="3">
    <source>
        <dbReference type="Proteomes" id="UP001163726"/>
    </source>
</evidence>
<proteinExistence type="predicted"/>
<accession>A0ABY7AKI8</accession>
<dbReference type="RefSeq" id="WP_268073459.1">
    <property type="nucleotide sequence ID" value="NZ_CP109965.1"/>
</dbReference>
<dbReference type="EMBL" id="CP109965">
    <property type="protein sequence ID" value="WAJ69267.1"/>
    <property type="molecule type" value="Genomic_DNA"/>
</dbReference>
<organism evidence="2 3">
    <name type="scientific">Catenovulum adriaticum</name>
    <dbReference type="NCBI Taxonomy" id="2984846"/>
    <lineage>
        <taxon>Bacteria</taxon>
        <taxon>Pseudomonadati</taxon>
        <taxon>Pseudomonadota</taxon>
        <taxon>Gammaproteobacteria</taxon>
        <taxon>Alteromonadales</taxon>
        <taxon>Alteromonadaceae</taxon>
        <taxon>Catenovulum</taxon>
    </lineage>
</organism>
<dbReference type="Proteomes" id="UP001163726">
    <property type="component" value="Chromosome"/>
</dbReference>
<gene>
    <name evidence="2" type="ORF">OLW01_08715</name>
</gene>
<sequence length="144" mass="16299">MGILVNKRLILFIFCSLSLFANANDLLVVSSKMSPVELSRQQIKQVYLGARLSVDGVNIQPLALPVGVRWRSVFNSKVIGLSEARIQSYWAQMRFTGRRTEPTEMDNTEKLIEQLKQQPGALGYLPSHLVDANLFHIIYRVPLD</sequence>